<dbReference type="EMBL" id="PVQB02000362">
    <property type="protein sequence ID" value="KAF4338149.1"/>
    <property type="molecule type" value="Genomic_DNA"/>
</dbReference>
<feature type="chain" id="PRO_5040425374" evidence="1">
    <location>
        <begin position="19"/>
        <end position="95"/>
    </location>
</feature>
<accession>A0A9P5AGR9</accession>
<reference evidence="2" key="1">
    <citation type="journal article" date="2017" name="Mycologia">
        <title>Fusarium algeriense, sp. nov., a novel toxigenic crown rot pathogen of durum wheat from Algeria is nested in the Fusarium burgessii species complex.</title>
        <authorList>
            <person name="Laraba I."/>
            <person name="Keddad A."/>
            <person name="Boureghda H."/>
            <person name="Abdallah N."/>
            <person name="Vaughan M.M."/>
            <person name="Proctor R.H."/>
            <person name="Busman M."/>
            <person name="O'Donnell K."/>
        </authorList>
    </citation>
    <scope>NUCLEOTIDE SEQUENCE</scope>
    <source>
        <strain evidence="2">NRRL 25174</strain>
    </source>
</reference>
<evidence type="ECO:0000256" key="1">
    <source>
        <dbReference type="SAM" id="SignalP"/>
    </source>
</evidence>
<comment type="caution">
    <text evidence="2">The sequence shown here is derived from an EMBL/GenBank/DDBJ whole genome shotgun (WGS) entry which is preliminary data.</text>
</comment>
<gene>
    <name evidence="2" type="ORF">FBEOM_7956</name>
</gene>
<proteinExistence type="predicted"/>
<dbReference type="OrthoDB" id="8115477at2759"/>
<dbReference type="Proteomes" id="UP000730481">
    <property type="component" value="Unassembled WGS sequence"/>
</dbReference>
<name>A0A9P5AGR9_9HYPO</name>
<keyword evidence="1" id="KW-0732">Signal</keyword>
<keyword evidence="3" id="KW-1185">Reference proteome</keyword>
<organism evidence="2 3">
    <name type="scientific">Fusarium beomiforme</name>
    <dbReference type="NCBI Taxonomy" id="44412"/>
    <lineage>
        <taxon>Eukaryota</taxon>
        <taxon>Fungi</taxon>
        <taxon>Dikarya</taxon>
        <taxon>Ascomycota</taxon>
        <taxon>Pezizomycotina</taxon>
        <taxon>Sordariomycetes</taxon>
        <taxon>Hypocreomycetidae</taxon>
        <taxon>Hypocreales</taxon>
        <taxon>Nectriaceae</taxon>
        <taxon>Fusarium</taxon>
        <taxon>Fusarium burgessii species complex</taxon>
    </lineage>
</organism>
<feature type="signal peptide" evidence="1">
    <location>
        <begin position="1"/>
        <end position="18"/>
    </location>
</feature>
<sequence>MQFTKIASIIAMASAAIAAPALNDYSVEPRTGSNNNNNEPVCSTQGHKQVCCNGLLSCAVQVLGSNCNANSYCCKTDAPTGALINVALLNCVDIL</sequence>
<dbReference type="AlphaFoldDB" id="A0A9P5AGR9"/>
<evidence type="ECO:0000313" key="3">
    <source>
        <dbReference type="Proteomes" id="UP000730481"/>
    </source>
</evidence>
<protein>
    <submittedName>
        <fullName evidence="2">Hydrophobin 3</fullName>
    </submittedName>
</protein>
<evidence type="ECO:0000313" key="2">
    <source>
        <dbReference type="EMBL" id="KAF4338149.1"/>
    </source>
</evidence>
<dbReference type="Pfam" id="PF22354">
    <property type="entry name" value="Eas"/>
    <property type="match status" value="1"/>
</dbReference>
<reference evidence="2" key="2">
    <citation type="submission" date="2020-02" db="EMBL/GenBank/DDBJ databases">
        <title>Identification and distribution of gene clusters putatively required for synthesis of sphingolipid metabolism inhibitors in phylogenetically diverse species of the filamentous fungus Fusarium.</title>
        <authorList>
            <person name="Kim H.-S."/>
            <person name="Busman M."/>
            <person name="Brown D.W."/>
            <person name="Divon H."/>
            <person name="Uhlig S."/>
            <person name="Proctor R.H."/>
        </authorList>
    </citation>
    <scope>NUCLEOTIDE SEQUENCE</scope>
    <source>
        <strain evidence="2">NRRL 25174</strain>
    </source>
</reference>